<keyword evidence="1" id="KW-0677">Repeat</keyword>
<dbReference type="SMART" id="SM00028">
    <property type="entry name" value="TPR"/>
    <property type="match status" value="2"/>
</dbReference>
<comment type="caution">
    <text evidence="7">The sequence shown here is derived from an EMBL/GenBank/DDBJ whole genome shotgun (WGS) entry which is preliminary data.</text>
</comment>
<feature type="domain" description="Cns1/TTC4 wheel" evidence="6">
    <location>
        <begin position="1306"/>
        <end position="1391"/>
    </location>
</feature>
<reference evidence="7" key="1">
    <citation type="submission" date="2022-10" db="EMBL/GenBank/DDBJ databases">
        <title>Adaptive evolution leads to modifications in subtelomeric GC content in a zoonotic Cryptosporidium species.</title>
        <authorList>
            <person name="Li J."/>
            <person name="Feng Y."/>
            <person name="Xiao L."/>
        </authorList>
    </citation>
    <scope>NUCLEOTIDE SEQUENCE</scope>
    <source>
        <strain evidence="7">33844</strain>
    </source>
</reference>
<name>A0A9D5DMF6_9CRYT</name>
<dbReference type="GO" id="GO:0005829">
    <property type="term" value="C:cytosol"/>
    <property type="evidence" value="ECO:0007669"/>
    <property type="project" value="TreeGrafter"/>
</dbReference>
<feature type="region of interest" description="Disordered" evidence="5">
    <location>
        <begin position="826"/>
        <end position="850"/>
    </location>
</feature>
<keyword evidence="4" id="KW-0175">Coiled coil</keyword>
<evidence type="ECO:0000256" key="3">
    <source>
        <dbReference type="ARBA" id="ARBA00023602"/>
    </source>
</evidence>
<protein>
    <recommendedName>
        <fullName evidence="6">Cns1/TTC4 wheel domain-containing protein</fullName>
    </recommendedName>
</protein>
<keyword evidence="2" id="KW-0802">TPR repeat</keyword>
<evidence type="ECO:0000313" key="7">
    <source>
        <dbReference type="EMBL" id="KAJ1609711.1"/>
    </source>
</evidence>
<dbReference type="CDD" id="cd21377">
    <property type="entry name" value="CTWD_Cns1-like"/>
    <property type="match status" value="1"/>
</dbReference>
<dbReference type="InterPro" id="IPR011990">
    <property type="entry name" value="TPR-like_helical_dom_sf"/>
</dbReference>
<accession>A0A9D5DMF6</accession>
<proteinExistence type="inferred from homology"/>
<evidence type="ECO:0000256" key="1">
    <source>
        <dbReference type="ARBA" id="ARBA00022737"/>
    </source>
</evidence>
<organism evidence="7">
    <name type="scientific">Cryptosporidium canis</name>
    <dbReference type="NCBI Taxonomy" id="195482"/>
    <lineage>
        <taxon>Eukaryota</taxon>
        <taxon>Sar</taxon>
        <taxon>Alveolata</taxon>
        <taxon>Apicomplexa</taxon>
        <taxon>Conoidasida</taxon>
        <taxon>Coccidia</taxon>
        <taxon>Eucoccidiorida</taxon>
        <taxon>Eimeriorina</taxon>
        <taxon>Cryptosporidiidae</taxon>
        <taxon>Cryptosporidium</taxon>
    </lineage>
</organism>
<dbReference type="PANTHER" id="PTHR46035">
    <property type="entry name" value="TETRATRICOPEPTIDE REPEAT PROTEIN 4"/>
    <property type="match status" value="1"/>
</dbReference>
<dbReference type="Pfam" id="PF18972">
    <property type="entry name" value="Wheel"/>
    <property type="match status" value="1"/>
</dbReference>
<evidence type="ECO:0000256" key="2">
    <source>
        <dbReference type="ARBA" id="ARBA00022803"/>
    </source>
</evidence>
<dbReference type="Gene3D" id="1.25.40.10">
    <property type="entry name" value="Tetratricopeptide repeat domain"/>
    <property type="match status" value="1"/>
</dbReference>
<dbReference type="OrthoDB" id="343282at2759"/>
<dbReference type="Proteomes" id="UP001067231">
    <property type="component" value="Unassembled WGS sequence"/>
</dbReference>
<dbReference type="GO" id="GO:0006457">
    <property type="term" value="P:protein folding"/>
    <property type="evidence" value="ECO:0007669"/>
    <property type="project" value="TreeGrafter"/>
</dbReference>
<dbReference type="EMBL" id="JAPCXC010000031">
    <property type="protein sequence ID" value="KAJ1609711.1"/>
    <property type="molecule type" value="Genomic_DNA"/>
</dbReference>
<dbReference type="PANTHER" id="PTHR46035:SF1">
    <property type="entry name" value="TETRATRICOPEPTIDE REPEAT PROTEIN 4"/>
    <property type="match status" value="1"/>
</dbReference>
<sequence>MGQSGSTSAENCGVRKVNLRCTAGTKESTSTRGGVTGRVVSFYDDLNEYLDIEFLAEDVEEFRGSLEQEVELRRGKSHDVSLVSVLRENLRKENRPELLRSETYNIGPGAFGCECGGSSNEAHVRRLRSFLNPQTCIRIPEVRRRLSDGEVVGPGKVTLGGDELIDTAMRYICDTEKNVALPLFPSSLYTSNITCNSWYSLTGFLENRISFEVPEGVEAISLMGYSFSVEDADVRRSSNLHSLSFLENLRLVLREKRTAEFTILKPQVWFKRTEESLIQLEENNLTKRSLSSSYRDVSDDQDRFYSQGIIYCSVLKGMVSIVESKQGLELWWSFEGSASDISNEAIKLPLVDSLDVGISKLEDWLLNETVNSPESWIPFYVPQKKLGNSTTIWVHRLEKLLLNAQIFWRCQYLMKSLNTYNSCLLALAGTNSAEEDYKSGASTILSKFINGDHITIYTVCFSELISQFESWRINHRITNGYCTEMMSLMCVNCLVTSESLLETMLGLKETGFELEFAISPREESLLVDSRGPLEARFTSFLSKILVLRGLSLRSLLNYQTREFIIQHLRTKIQSLQICESERVNVRESFDRILSIFEQDQIFEKTTQTFITGLNLIAPLIQRRNDFLVVEETIMSAILFFAELDRNITLARMIGEKLLEGRLNALGGGVVEQVSWEDLSNVKCILSCGDVSGPVEVLSYRLEEDLPTFEAYSERMIRGNYFLLNQRLERVIESLQIRVHILRVRLSPAFINFLLPRAVDEVRDELYSLRRGAFRVAQDNKENSGGVIFENCCQSNGYTDSSNSNYMQEIDTFRHELDQDQRRILGKDQGPQKLSSLPQEGSPKPEPSRASLPSMIFSVARSLVTREKGVGFARIQCCNMDRTDFRNLLDLADSNCGGGTYSAPTWSVSEGGSSASSDKSQSTVSQKKADRLEELIFDWIKLRCWNFTDSDLRWIDGCNYMGNGEFETAFMQISPELNIESMAKMILQEVDHSEVRQSLRHITFEENSPLILVRGHILPYGELLLPSPHISQLISAGLGPVSMQDKSVLQEDLSIPPSATTDGWSAGGVSMYEEDDEIDWEVNPEAVKKLVEKYQGEEFPLFMGEDVLDPNNPHIQALQALVYDDETPESLARQFRIVGNEYFQDGKVRYKDAIIAYTKGIEQKSADREMNSLLYSNRAHVYLLLKRYVDCVDDCRASLKENPRNVKAAYRGCRASMCMQLYRQALNFAVHGLKYESENAELLSLKSQLEERLSEIQKRRERESLEKNSYKSESEERRDQLISERRYVLSEPIYDVIHTYNHEIKCLQDELVFPILILLDEPMLCEFICEARESSTLADHLKIMFPKDRALQWDESGRYNWETVSVFYEPGPPHDNMVWEVSIEKSIRQVLDVVKYIPKVPTFHIIARDSACIEEFTKVTYSIVRAPLLI</sequence>
<dbReference type="GO" id="GO:0030544">
    <property type="term" value="F:Hsp70 protein binding"/>
    <property type="evidence" value="ECO:0007669"/>
    <property type="project" value="TreeGrafter"/>
</dbReference>
<feature type="coiled-coil region" evidence="4">
    <location>
        <begin position="1238"/>
        <end position="1272"/>
    </location>
</feature>
<evidence type="ECO:0000256" key="5">
    <source>
        <dbReference type="SAM" id="MobiDB-lite"/>
    </source>
</evidence>
<gene>
    <name evidence="7" type="ORF">OJ253_1482</name>
</gene>
<dbReference type="GO" id="GO:0005634">
    <property type="term" value="C:nucleus"/>
    <property type="evidence" value="ECO:0007669"/>
    <property type="project" value="TreeGrafter"/>
</dbReference>
<dbReference type="GO" id="GO:0051879">
    <property type="term" value="F:Hsp90 protein binding"/>
    <property type="evidence" value="ECO:0007669"/>
    <property type="project" value="InterPro"/>
</dbReference>
<evidence type="ECO:0000259" key="6">
    <source>
        <dbReference type="Pfam" id="PF18972"/>
    </source>
</evidence>
<evidence type="ECO:0000256" key="4">
    <source>
        <dbReference type="SAM" id="Coils"/>
    </source>
</evidence>
<dbReference type="InterPro" id="IPR044059">
    <property type="entry name" value="Csn1/TTC4_wheel"/>
</dbReference>
<comment type="similarity">
    <text evidence="3">Belongs to the TTC4 family.</text>
</comment>
<dbReference type="SUPFAM" id="SSF48452">
    <property type="entry name" value="TPR-like"/>
    <property type="match status" value="1"/>
</dbReference>
<dbReference type="InterPro" id="IPR019734">
    <property type="entry name" value="TPR_rpt"/>
</dbReference>